<dbReference type="AlphaFoldDB" id="A0A165EGZ4"/>
<sequence length="173" mass="19212">MLSRWTLPFHILFPLAHSLPSHAGRMFPRDNEVDSETTFVDADSLEVQSVAQGQEFAQDEERRRHSSQDDESALPSDSDDGSVVPNSTDEGDAQPGAGAQDKHAPIPQSNSDLVKRDCTQVEEKPGFYTCNTCTRKKGCSEQYNRDGVLEHLRGDHATWVSAMQPTIIKRQDA</sequence>
<keyword evidence="4" id="KW-1185">Reference proteome</keyword>
<dbReference type="EMBL" id="KV426141">
    <property type="protein sequence ID" value="KZV86911.1"/>
    <property type="molecule type" value="Genomic_DNA"/>
</dbReference>
<feature type="signal peptide" evidence="2">
    <location>
        <begin position="1"/>
        <end position="18"/>
    </location>
</feature>
<evidence type="ECO:0000256" key="1">
    <source>
        <dbReference type="SAM" id="MobiDB-lite"/>
    </source>
</evidence>
<dbReference type="Proteomes" id="UP000077266">
    <property type="component" value="Unassembled WGS sequence"/>
</dbReference>
<feature type="chain" id="PRO_5007857198" description="C2H2-type domain-containing protein" evidence="2">
    <location>
        <begin position="19"/>
        <end position="173"/>
    </location>
</feature>
<accession>A0A165EGZ4</accession>
<evidence type="ECO:0000313" key="3">
    <source>
        <dbReference type="EMBL" id="KZV86911.1"/>
    </source>
</evidence>
<protein>
    <recommendedName>
        <fullName evidence="5">C2H2-type domain-containing protein</fullName>
    </recommendedName>
</protein>
<proteinExistence type="predicted"/>
<dbReference type="InParanoid" id="A0A165EGZ4"/>
<feature type="compositionally biased region" description="Acidic residues" evidence="1">
    <location>
        <begin position="69"/>
        <end position="80"/>
    </location>
</feature>
<evidence type="ECO:0000256" key="2">
    <source>
        <dbReference type="SAM" id="SignalP"/>
    </source>
</evidence>
<feature type="compositionally biased region" description="Basic and acidic residues" evidence="1">
    <location>
        <begin position="59"/>
        <end position="68"/>
    </location>
</feature>
<name>A0A165EGZ4_EXIGL</name>
<evidence type="ECO:0000313" key="4">
    <source>
        <dbReference type="Proteomes" id="UP000077266"/>
    </source>
</evidence>
<organism evidence="3 4">
    <name type="scientific">Exidia glandulosa HHB12029</name>
    <dbReference type="NCBI Taxonomy" id="1314781"/>
    <lineage>
        <taxon>Eukaryota</taxon>
        <taxon>Fungi</taxon>
        <taxon>Dikarya</taxon>
        <taxon>Basidiomycota</taxon>
        <taxon>Agaricomycotina</taxon>
        <taxon>Agaricomycetes</taxon>
        <taxon>Auriculariales</taxon>
        <taxon>Exidiaceae</taxon>
        <taxon>Exidia</taxon>
    </lineage>
</organism>
<keyword evidence="2" id="KW-0732">Signal</keyword>
<evidence type="ECO:0008006" key="5">
    <source>
        <dbReference type="Google" id="ProtNLM"/>
    </source>
</evidence>
<feature type="region of interest" description="Disordered" evidence="1">
    <location>
        <begin position="42"/>
        <end position="111"/>
    </location>
</feature>
<gene>
    <name evidence="3" type="ORF">EXIGLDRAFT_724340</name>
</gene>
<reference evidence="3 4" key="1">
    <citation type="journal article" date="2016" name="Mol. Biol. Evol.">
        <title>Comparative Genomics of Early-Diverging Mushroom-Forming Fungi Provides Insights into the Origins of Lignocellulose Decay Capabilities.</title>
        <authorList>
            <person name="Nagy L.G."/>
            <person name="Riley R."/>
            <person name="Tritt A."/>
            <person name="Adam C."/>
            <person name="Daum C."/>
            <person name="Floudas D."/>
            <person name="Sun H."/>
            <person name="Yadav J.S."/>
            <person name="Pangilinan J."/>
            <person name="Larsson K.H."/>
            <person name="Matsuura K."/>
            <person name="Barry K."/>
            <person name="Labutti K."/>
            <person name="Kuo R."/>
            <person name="Ohm R.A."/>
            <person name="Bhattacharya S.S."/>
            <person name="Shirouzu T."/>
            <person name="Yoshinaga Y."/>
            <person name="Martin F.M."/>
            <person name="Grigoriev I.V."/>
            <person name="Hibbett D.S."/>
        </authorList>
    </citation>
    <scope>NUCLEOTIDE SEQUENCE [LARGE SCALE GENOMIC DNA]</scope>
    <source>
        <strain evidence="3 4">HHB12029</strain>
    </source>
</reference>